<feature type="domain" description="DUF2726" evidence="1">
    <location>
        <begin position="43"/>
        <end position="161"/>
    </location>
</feature>
<dbReference type="Proteomes" id="UP000294360">
    <property type="component" value="Plasmid 3"/>
</dbReference>
<keyword evidence="2" id="KW-0614">Plasmid</keyword>
<gene>
    <name evidence="2" type="ORF">MTUNDRAET4_0139</name>
</gene>
<organism evidence="2 3">
    <name type="scientific">Methylocella tundrae</name>
    <dbReference type="NCBI Taxonomy" id="227605"/>
    <lineage>
        <taxon>Bacteria</taxon>
        <taxon>Pseudomonadati</taxon>
        <taxon>Pseudomonadota</taxon>
        <taxon>Alphaproteobacteria</taxon>
        <taxon>Hyphomicrobiales</taxon>
        <taxon>Beijerinckiaceae</taxon>
        <taxon>Methylocella</taxon>
    </lineage>
</organism>
<evidence type="ECO:0000259" key="1">
    <source>
        <dbReference type="Pfam" id="PF10881"/>
    </source>
</evidence>
<evidence type="ECO:0000313" key="3">
    <source>
        <dbReference type="Proteomes" id="UP000294360"/>
    </source>
</evidence>
<accession>A0A4U8Z8W5</accession>
<dbReference type="EMBL" id="LR536452">
    <property type="protein sequence ID" value="VFU17600.1"/>
    <property type="molecule type" value="Genomic_DNA"/>
</dbReference>
<geneLocation type="plasmid" evidence="2 3">
    <name>3</name>
</geneLocation>
<proteinExistence type="predicted"/>
<reference evidence="2 3" key="1">
    <citation type="submission" date="2019-03" db="EMBL/GenBank/DDBJ databases">
        <authorList>
            <person name="Kox A.R. M."/>
        </authorList>
    </citation>
    <scope>NUCLEOTIDE SEQUENCE [LARGE SCALE GENOMIC DNA]</scope>
    <source>
        <strain evidence="2">MTUNDRAET4 annotated genome</strain>
        <plasmid evidence="3">3</plasmid>
    </source>
</reference>
<dbReference type="RefSeq" id="WP_134493389.1">
    <property type="nucleotide sequence ID" value="NZ_CP139087.1"/>
</dbReference>
<dbReference type="KEGG" id="mtun:MTUNDRAET4_0139.2"/>
<protein>
    <recommendedName>
        <fullName evidence="1">DUF2726 domain-containing protein</fullName>
    </recommendedName>
</protein>
<dbReference type="AlphaFoldDB" id="A0A4U8Z8W5"/>
<dbReference type="InterPro" id="IPR024402">
    <property type="entry name" value="DUF2726"/>
</dbReference>
<dbReference type="OrthoDB" id="5782056at2"/>
<sequence>MNSVLGMPPLLALLYAAVAVLLVLGVSLSRKGGRASYRRGRFLSANEKCFLGALDAALGGGYRVFAQVRLAELVVVDGRSSDARKSAALKKVFGKSIDFVICSALTFDPIAAIEVDDRTHLLPARRERDVFVNAVFEEIGMPLLRVTAKRNYSVDVLRNMLVGAGVREEWDRV</sequence>
<dbReference type="Pfam" id="PF10881">
    <property type="entry name" value="DUF2726"/>
    <property type="match status" value="1"/>
</dbReference>
<name>A0A4U8Z8W5_METTU</name>
<evidence type="ECO:0000313" key="2">
    <source>
        <dbReference type="EMBL" id="VFU17600.1"/>
    </source>
</evidence>